<reference evidence="3 4" key="1">
    <citation type="journal article" date="2016" name="Mol. Biol. Evol.">
        <title>Comparative Genomics of Early-Diverging Mushroom-Forming Fungi Provides Insights into the Origins of Lignocellulose Decay Capabilities.</title>
        <authorList>
            <person name="Nagy L.G."/>
            <person name="Riley R."/>
            <person name="Tritt A."/>
            <person name="Adam C."/>
            <person name="Daum C."/>
            <person name="Floudas D."/>
            <person name="Sun H."/>
            <person name="Yadav J.S."/>
            <person name="Pangilinan J."/>
            <person name="Larsson K.H."/>
            <person name="Matsuura K."/>
            <person name="Barry K."/>
            <person name="Labutti K."/>
            <person name="Kuo R."/>
            <person name="Ohm R.A."/>
            <person name="Bhattacharya S.S."/>
            <person name="Shirouzu T."/>
            <person name="Yoshinaga Y."/>
            <person name="Martin F.M."/>
            <person name="Grigoriev I.V."/>
            <person name="Hibbett D.S."/>
        </authorList>
    </citation>
    <scope>NUCLEOTIDE SEQUENCE [LARGE SCALE GENOMIC DNA]</scope>
    <source>
        <strain evidence="3 4">CBS 109695</strain>
    </source>
</reference>
<dbReference type="Pfam" id="PF18758">
    <property type="entry name" value="KDZ"/>
    <property type="match status" value="1"/>
</dbReference>
<name>A0A166L303_9AGAM</name>
<evidence type="ECO:0000313" key="4">
    <source>
        <dbReference type="Proteomes" id="UP000076532"/>
    </source>
</evidence>
<evidence type="ECO:0000256" key="2">
    <source>
        <dbReference type="SAM" id="MobiDB-lite"/>
    </source>
</evidence>
<evidence type="ECO:0000313" key="3">
    <source>
        <dbReference type="EMBL" id="KZP22523.1"/>
    </source>
</evidence>
<dbReference type="InterPro" id="IPR040521">
    <property type="entry name" value="KDZ"/>
</dbReference>
<feature type="coiled-coil region" evidence="1">
    <location>
        <begin position="312"/>
        <end position="346"/>
    </location>
</feature>
<proteinExistence type="predicted"/>
<evidence type="ECO:0008006" key="5">
    <source>
        <dbReference type="Google" id="ProtNLM"/>
    </source>
</evidence>
<dbReference type="AlphaFoldDB" id="A0A166L303"/>
<evidence type="ECO:0000256" key="1">
    <source>
        <dbReference type="SAM" id="Coils"/>
    </source>
</evidence>
<dbReference type="OrthoDB" id="3364670at2759"/>
<organism evidence="3 4">
    <name type="scientific">Athelia psychrophila</name>
    <dbReference type="NCBI Taxonomy" id="1759441"/>
    <lineage>
        <taxon>Eukaryota</taxon>
        <taxon>Fungi</taxon>
        <taxon>Dikarya</taxon>
        <taxon>Basidiomycota</taxon>
        <taxon>Agaricomycotina</taxon>
        <taxon>Agaricomycetes</taxon>
        <taxon>Agaricomycetidae</taxon>
        <taxon>Atheliales</taxon>
        <taxon>Atheliaceae</taxon>
        <taxon>Athelia</taxon>
    </lineage>
</organism>
<dbReference type="PANTHER" id="PTHR33096:SF1">
    <property type="entry name" value="CXC1-LIKE CYSTEINE CLUSTER ASSOCIATED WITH KDZ TRANSPOSASES DOMAIN-CONTAINING PROTEIN"/>
    <property type="match status" value="1"/>
</dbReference>
<keyword evidence="4" id="KW-1185">Reference proteome</keyword>
<keyword evidence="1" id="KW-0175">Coiled coil</keyword>
<accession>A0A166L303</accession>
<dbReference type="STRING" id="436010.A0A166L303"/>
<dbReference type="PANTHER" id="PTHR33096">
    <property type="entry name" value="CXC2 DOMAIN-CONTAINING PROTEIN"/>
    <property type="match status" value="1"/>
</dbReference>
<protein>
    <recommendedName>
        <fullName evidence="5">CxC1-like cysteine cluster associated with KDZ transposases domain-containing protein</fullName>
    </recommendedName>
</protein>
<feature type="region of interest" description="Disordered" evidence="2">
    <location>
        <begin position="577"/>
        <end position="603"/>
    </location>
</feature>
<dbReference type="EMBL" id="KV417539">
    <property type="protein sequence ID" value="KZP22523.1"/>
    <property type="molecule type" value="Genomic_DNA"/>
</dbReference>
<sequence length="603" mass="69399">MACSPTHPTLAVNIKLLEFARLQFLHMDPRLSLIAWASSSRQDHDCGNSFVAADEKKREKASTQFVDTGIMSLLCRHDRCLFAVNMTHKGERQHYALALLKEFFKHIPPNAMFGLLYDIACQLKRSMLIFGFLSDIFPRMIFAVSIFHAYGHQWPCQVKYHPRNALRKLIPSLRVSGCMAAKATAISAIDDTGIPQETLRAQWHLQVAAQTRPAPRQSKNNATHAIQAILTLNESIKAELSAITRLQHSYDSPIVDVIALHEALGRTRAHIQRLQKDRTRRFQSLGVAQASVLEKMKKDKYLVARMNALVLKERLRDRLRQRKFEMERLERNYRRTMNDIKSAKHIEGSVQRRAPTIQAIAKKYNTLCVQIEDMVRHKVAPLGAVVPEQIPPGGLWALDVDDNIWQDIGLRDGSDATPPLWMTDEKVRKGIRNLLDLDRCIEEEARLRRERSSLQESACNQWAVLCTALTLIGHNPDMEYRLVQEMKAFTRLWYLWRQDSRHVPCDLSECWGPPEHKMLVSAALEYTSQVDFSVYEDGPEEWSADEHEEEAYEDDELYAQMETMALRDEYSHGARHSVLTNEDHYSSDDSMPDLPTRKRSRHK</sequence>
<gene>
    <name evidence="3" type="ORF">FIBSPDRAFT_910506</name>
</gene>
<dbReference type="Proteomes" id="UP000076532">
    <property type="component" value="Unassembled WGS sequence"/>
</dbReference>